<dbReference type="InterPro" id="IPR013598">
    <property type="entry name" value="Exportin-1/Importin-b-like"/>
</dbReference>
<dbReference type="Pfam" id="PF03810">
    <property type="entry name" value="IBN_N"/>
    <property type="match status" value="1"/>
</dbReference>
<feature type="domain" description="Importin N-terminal" evidence="6">
    <location>
        <begin position="40"/>
        <end position="106"/>
    </location>
</feature>
<comment type="subcellular location">
    <subcellularLocation>
        <location evidence="1">Nucleus</location>
    </subcellularLocation>
</comment>
<keyword evidence="8" id="KW-1185">Reference proteome</keyword>
<evidence type="ECO:0000256" key="1">
    <source>
        <dbReference type="ARBA" id="ARBA00004123"/>
    </source>
</evidence>
<protein>
    <recommendedName>
        <fullName evidence="6">Importin N-terminal domain-containing protein</fullName>
    </recommendedName>
</protein>
<dbReference type="Pfam" id="PF18784">
    <property type="entry name" value="CRM1_repeat_2"/>
    <property type="match status" value="1"/>
</dbReference>
<dbReference type="PANTHER" id="PTHR11223:SF2">
    <property type="entry name" value="EXPORTIN-1"/>
    <property type="match status" value="1"/>
</dbReference>
<dbReference type="AlphaFoldDB" id="A0ABD3NZJ3"/>
<proteinExistence type="inferred from homology"/>
<comment type="caution">
    <text evidence="7">The sequence shown here is derived from an EMBL/GenBank/DDBJ whole genome shotgun (WGS) entry which is preliminary data.</text>
</comment>
<name>A0ABD3NZJ3_9STRA</name>
<dbReference type="InterPro" id="IPR011989">
    <property type="entry name" value="ARM-like"/>
</dbReference>
<evidence type="ECO:0000256" key="2">
    <source>
        <dbReference type="ARBA" id="ARBA00009466"/>
    </source>
</evidence>
<dbReference type="InterPro" id="IPR001494">
    <property type="entry name" value="Importin-beta_N"/>
</dbReference>
<dbReference type="GO" id="GO:0005634">
    <property type="term" value="C:nucleus"/>
    <property type="evidence" value="ECO:0007669"/>
    <property type="project" value="UniProtKB-SubCell"/>
</dbReference>
<evidence type="ECO:0000313" key="7">
    <source>
        <dbReference type="EMBL" id="KAL3780471.1"/>
    </source>
</evidence>
<dbReference type="Gene3D" id="1.25.10.10">
    <property type="entry name" value="Leucine-rich Repeat Variant"/>
    <property type="match status" value="1"/>
</dbReference>
<accession>A0ABD3NZJ3</accession>
<dbReference type="InterPro" id="IPR016024">
    <property type="entry name" value="ARM-type_fold"/>
</dbReference>
<keyword evidence="4" id="KW-0653">Protein transport</keyword>
<dbReference type="PROSITE" id="PS50166">
    <property type="entry name" value="IMPORTIN_B_NT"/>
    <property type="match status" value="1"/>
</dbReference>
<dbReference type="InterPro" id="IPR040485">
    <property type="entry name" value="XPO1_repeat_3"/>
</dbReference>
<evidence type="ECO:0000256" key="3">
    <source>
        <dbReference type="ARBA" id="ARBA00022448"/>
    </source>
</evidence>
<organism evidence="7 8">
    <name type="scientific">Cyclotella atomus</name>
    <dbReference type="NCBI Taxonomy" id="382360"/>
    <lineage>
        <taxon>Eukaryota</taxon>
        <taxon>Sar</taxon>
        <taxon>Stramenopiles</taxon>
        <taxon>Ochrophyta</taxon>
        <taxon>Bacillariophyta</taxon>
        <taxon>Coscinodiscophyceae</taxon>
        <taxon>Thalassiosirophycidae</taxon>
        <taxon>Stephanodiscales</taxon>
        <taxon>Stephanodiscaceae</taxon>
        <taxon>Cyclotella</taxon>
    </lineage>
</organism>
<keyword evidence="3" id="KW-0813">Transport</keyword>
<dbReference type="Pfam" id="PF18777">
    <property type="entry name" value="CRM1_repeat"/>
    <property type="match status" value="1"/>
</dbReference>
<dbReference type="Pfam" id="PF18787">
    <property type="entry name" value="CRM1_repeat_3"/>
    <property type="match status" value="1"/>
</dbReference>
<dbReference type="SUPFAM" id="SSF48371">
    <property type="entry name" value="ARM repeat"/>
    <property type="match status" value="2"/>
</dbReference>
<dbReference type="Pfam" id="PF08767">
    <property type="entry name" value="CRM1_C"/>
    <property type="match status" value="1"/>
</dbReference>
<dbReference type="SMART" id="SM00913">
    <property type="entry name" value="IBN_N"/>
    <property type="match status" value="1"/>
</dbReference>
<evidence type="ECO:0000256" key="5">
    <source>
        <dbReference type="ARBA" id="ARBA00023242"/>
    </source>
</evidence>
<dbReference type="GO" id="GO:0015031">
    <property type="term" value="P:protein transport"/>
    <property type="evidence" value="ECO:0007669"/>
    <property type="project" value="UniProtKB-KW"/>
</dbReference>
<dbReference type="InterPro" id="IPR041123">
    <property type="entry name" value="CRM1_repeat"/>
</dbReference>
<dbReference type="InterPro" id="IPR041235">
    <property type="entry name" value="Exp1_repeat_2"/>
</dbReference>
<reference evidence="7 8" key="1">
    <citation type="submission" date="2024-10" db="EMBL/GenBank/DDBJ databases">
        <title>Updated reference genomes for cyclostephanoid diatoms.</title>
        <authorList>
            <person name="Roberts W.R."/>
            <person name="Alverson A.J."/>
        </authorList>
    </citation>
    <scope>NUCLEOTIDE SEQUENCE [LARGE SCALE GENOMIC DNA]</scope>
    <source>
        <strain evidence="7 8">AJA010-31</strain>
    </source>
</reference>
<dbReference type="PANTHER" id="PTHR11223">
    <property type="entry name" value="EXPORTIN 1/5"/>
    <property type="match status" value="1"/>
</dbReference>
<comment type="similarity">
    <text evidence="2">Belongs to the exportin family.</text>
</comment>
<gene>
    <name evidence="7" type="ORF">ACHAWO_011794</name>
</gene>
<dbReference type="Pfam" id="PF08389">
    <property type="entry name" value="Xpo1"/>
    <property type="match status" value="1"/>
</dbReference>
<dbReference type="Proteomes" id="UP001530400">
    <property type="component" value="Unassembled WGS sequence"/>
</dbReference>
<dbReference type="EMBL" id="JALLPJ020000889">
    <property type="protein sequence ID" value="KAL3780471.1"/>
    <property type="molecule type" value="Genomic_DNA"/>
</dbReference>
<evidence type="ECO:0000259" key="6">
    <source>
        <dbReference type="PROSITE" id="PS50166"/>
    </source>
</evidence>
<evidence type="ECO:0000256" key="4">
    <source>
        <dbReference type="ARBA" id="ARBA00022927"/>
    </source>
</evidence>
<keyword evidence="5" id="KW-0539">Nucleus</keyword>
<dbReference type="InterPro" id="IPR045065">
    <property type="entry name" value="XPO1/5"/>
</dbReference>
<dbReference type="FunFam" id="1.25.10.10:FF:000022">
    <property type="entry name" value="protein EXPORTIN 1A"/>
    <property type="match status" value="1"/>
</dbReference>
<dbReference type="SMART" id="SM01102">
    <property type="entry name" value="CRM1_C"/>
    <property type="match status" value="1"/>
</dbReference>
<evidence type="ECO:0000313" key="8">
    <source>
        <dbReference type="Proteomes" id="UP001530400"/>
    </source>
</evidence>
<dbReference type="InterPro" id="IPR014877">
    <property type="entry name" value="XPO1_C_dom"/>
</dbReference>
<sequence>MTTIDQAATALLSPEGFTPTLLDQVMTAAYSPSDPNQAAANKALMALQESPDVWTKADAILERCANPQSRFFGLQVLDDAIRTRWKVLPPEQREGIKTYIVGKVIQISSSEESLTKERVFIAKLNLTLVQILKQEWPHNWPSFIPDLVGSSKTSEILCENNMQILKLLSEEVFDFSKDQMVTEKVKKLKESLNSEFAAVYHLCEFILEHSQRPSLLRVTLQTLQRFLTWIPLGFIFQTQLIDVLLNKFFVEPMFRNDTLDCLTEVGSLTDLEPEYDPLFCKLFTGFLGRLSTVFSPETDLTQPFENGTDDDCIFIQRLALFLSGFLKAHLKVLETPDTQQALITGLFYLVRVSEVDDVEIFRICLEAWHMLAFDLYQSENESRFKQTGSLGALNLNGNDNSAANRKYMYGPVLTGVRRVMIAKMAKPEEVLIVEDENGDIVRETTKDTDVIAQYKTMRETLVYLTHLNGDDTEQIMLSKLTAQVDRTEWSWNNLNTLCWAIGSISGAMTEDEEKRFLVTVIKDLLGLCESVRGKDNKAVIASNIMYVVGQYPRFLKAHWKFLKTVVNKLFEFMHESHPGVQDMACDTFLKIAVKCKRKFVTIQTDEPTPFIVELVDQMATITSDLEPHQVQAFYEAVGTMLSDKGPASTVERGDLQRKLMELPNRNWKLIMEKANANVETLVEPNTIKEIIKILKINNRLCGAIGPIYANQLQTFFMDLLNVYKVYSERISVTIAQQGAGATQLSLVRTMRSAKKEVLRLLITFIESSGPPESDPQALAEGFIPPVLDPILGDYQRNIPNARDPEVLTLFTTVIEKLKGQILAQVPRIMEAVFECTLQMITTNFEDFPEHRIRFFEFIKAINSHCFQALFSIPASHQKLVVDSVVWAIKHTERNISDTGLNILHDLLQNVGKTPNIAQGFYQQYLLALIQDVFAVMTDRLHKSGFKMHATLLRHMFHLVQMNQVTVPLFDTVTAPPGQTNPAFLREHISNLLIQSFPNLTRSQVSKFVDGMFDLNMDLPTFKTHLRDFLIQLKEFSVEDNSGLYGEEQEAQQQQRMAAQEAQRAAVPGLLKPSEIIDEDLLLCSSALHEIGSIYFEWSPSIGKTSICDKRSDVVCVLLKLIQRDWRLNRGVCKESI</sequence>